<evidence type="ECO:0000256" key="14">
    <source>
        <dbReference type="ARBA" id="ARBA00023128"/>
    </source>
</evidence>
<dbReference type="Gene3D" id="1.20.810.10">
    <property type="entry name" value="Cytochrome Bc1 Complex, Chain C"/>
    <property type="match status" value="1"/>
</dbReference>
<dbReference type="Pfam" id="PF00032">
    <property type="entry name" value="Cytochrom_B_C"/>
    <property type="match status" value="1"/>
</dbReference>
<evidence type="ECO:0000259" key="17">
    <source>
        <dbReference type="PROSITE" id="PS51002"/>
    </source>
</evidence>
<feature type="transmembrane region" description="Helical" evidence="16">
    <location>
        <begin position="99"/>
        <end position="122"/>
    </location>
</feature>
<evidence type="ECO:0000256" key="3">
    <source>
        <dbReference type="ARBA" id="ARBA00013531"/>
    </source>
</evidence>
<feature type="domain" description="Cytochrome b/b6 N-terminal region profile" evidence="17">
    <location>
        <begin position="1"/>
        <end position="199"/>
    </location>
</feature>
<protein>
    <recommendedName>
        <fullName evidence="3 16">Cytochrome b</fullName>
    </recommendedName>
</protein>
<feature type="transmembrane region" description="Helical" evidence="16">
    <location>
        <begin position="302"/>
        <end position="324"/>
    </location>
</feature>
<proteinExistence type="inferred from homology"/>
<evidence type="ECO:0000256" key="10">
    <source>
        <dbReference type="ARBA" id="ARBA00022982"/>
    </source>
</evidence>
<feature type="transmembrane region" description="Helical" evidence="16">
    <location>
        <begin position="20"/>
        <end position="46"/>
    </location>
</feature>
<keyword evidence="9" id="KW-0999">Mitochondrion inner membrane</keyword>
<dbReference type="Pfam" id="PF00033">
    <property type="entry name" value="Cytochrome_B"/>
    <property type="match status" value="1"/>
</dbReference>
<evidence type="ECO:0000256" key="9">
    <source>
        <dbReference type="ARBA" id="ARBA00022792"/>
    </source>
</evidence>
<geneLocation type="mitochondrion" evidence="19"/>
<dbReference type="GO" id="GO:0046872">
    <property type="term" value="F:metal ion binding"/>
    <property type="evidence" value="ECO:0007669"/>
    <property type="project" value="UniProtKB-UniRule"/>
</dbReference>
<keyword evidence="11 16" id="KW-1133">Transmembrane helix</keyword>
<feature type="transmembrane region" description="Helical" evidence="16">
    <location>
        <begin position="165"/>
        <end position="189"/>
    </location>
</feature>
<evidence type="ECO:0000256" key="4">
    <source>
        <dbReference type="ARBA" id="ARBA00022448"/>
    </source>
</evidence>
<comment type="cofactor">
    <cofactor evidence="16">
        <name>heme b</name>
        <dbReference type="ChEBI" id="CHEBI:60344"/>
    </cofactor>
    <text evidence="16">Binds 2 heme groups non-covalently.</text>
</comment>
<feature type="transmembrane region" description="Helical" evidence="16">
    <location>
        <begin position="66"/>
        <end position="87"/>
    </location>
</feature>
<keyword evidence="13" id="KW-0830">Ubiquinone</keyword>
<keyword evidence="5 16" id="KW-0349">Heme</keyword>
<organism evidence="19">
    <name type="scientific">Schistosoma mekongi</name>
    <name type="common">Parasitic worm</name>
    <dbReference type="NCBI Taxonomy" id="38744"/>
    <lineage>
        <taxon>Eukaryota</taxon>
        <taxon>Metazoa</taxon>
        <taxon>Spiralia</taxon>
        <taxon>Lophotrochozoa</taxon>
        <taxon>Platyhelminthes</taxon>
        <taxon>Trematoda</taxon>
        <taxon>Digenea</taxon>
        <taxon>Strigeidida</taxon>
        <taxon>Schistosomatoidea</taxon>
        <taxon>Schistosomatidae</taxon>
        <taxon>Schistosoma</taxon>
    </lineage>
</organism>
<evidence type="ECO:0000256" key="8">
    <source>
        <dbReference type="ARBA" id="ARBA00022723"/>
    </source>
</evidence>
<dbReference type="PROSITE" id="PS51003">
    <property type="entry name" value="CYTB_CTER"/>
    <property type="match status" value="1"/>
</dbReference>
<evidence type="ECO:0000256" key="16">
    <source>
        <dbReference type="RuleBase" id="RU362117"/>
    </source>
</evidence>
<feature type="transmembrane region" description="Helical" evidence="16">
    <location>
        <begin position="279"/>
        <end position="296"/>
    </location>
</feature>
<evidence type="ECO:0000256" key="7">
    <source>
        <dbReference type="ARBA" id="ARBA00022692"/>
    </source>
</evidence>
<dbReference type="GO" id="GO:0005743">
    <property type="term" value="C:mitochondrial inner membrane"/>
    <property type="evidence" value="ECO:0007669"/>
    <property type="project" value="UniProtKB-SubCell"/>
</dbReference>
<dbReference type="GO" id="GO:0008121">
    <property type="term" value="F:quinol-cytochrome-c reductase activity"/>
    <property type="evidence" value="ECO:0007669"/>
    <property type="project" value="TreeGrafter"/>
</dbReference>
<reference evidence="19" key="1">
    <citation type="journal article" date="2000" name="Mol. Biol. Evol.">
        <title>Phylogenies inferred from mitochondrial gene orders-a cautionary tale from the parasitic flatworms.</title>
        <authorList>
            <person name="Le T.H."/>
            <person name="Blair D."/>
            <person name="Agatsuma T."/>
            <person name="Humair P.F."/>
            <person name="Campbell N.J."/>
            <person name="Iwagami M."/>
            <person name="Littlewood D.T."/>
            <person name="Peacock B."/>
            <person name="Johnston D.A."/>
            <person name="Bartley J."/>
            <person name="Rollinson D."/>
            <person name="Herniou E.A."/>
            <person name="Zarlenga D.S."/>
            <person name="McManus D.P."/>
        </authorList>
    </citation>
    <scope>NUCLEOTIDE SEQUENCE</scope>
    <source>
        <strain evidence="19">Khong Island</strain>
    </source>
</reference>
<keyword evidence="15 16" id="KW-0472">Membrane</keyword>
<keyword evidence="7 16" id="KW-0812">Transmembrane</keyword>
<keyword evidence="8 16" id="KW-0479">Metal-binding</keyword>
<dbReference type="InterPro" id="IPR016174">
    <property type="entry name" value="Di-haem_cyt_TM"/>
</dbReference>
<evidence type="ECO:0000256" key="15">
    <source>
        <dbReference type="ARBA" id="ARBA00023136"/>
    </source>
</evidence>
<dbReference type="PROSITE" id="PS51002">
    <property type="entry name" value="CYTB_NTER"/>
    <property type="match status" value="1"/>
</dbReference>
<comment type="similarity">
    <text evidence="16">Belongs to the cytochrome b family.</text>
</comment>
<dbReference type="EMBL" id="AF217449">
    <property type="protein sequence ID" value="AAG12180.2"/>
    <property type="molecule type" value="Genomic_DNA"/>
</dbReference>
<keyword evidence="12 16" id="KW-0408">Iron</keyword>
<name>Q9B8V1_SCHME</name>
<dbReference type="GO" id="GO:0006122">
    <property type="term" value="P:mitochondrial electron transport, ubiquinol to cytochrome c"/>
    <property type="evidence" value="ECO:0007669"/>
    <property type="project" value="TreeGrafter"/>
</dbReference>
<evidence type="ECO:0000256" key="6">
    <source>
        <dbReference type="ARBA" id="ARBA00022660"/>
    </source>
</evidence>
<dbReference type="SUPFAM" id="SSF81342">
    <property type="entry name" value="Transmembrane di-heme cytochromes"/>
    <property type="match status" value="1"/>
</dbReference>
<dbReference type="SUPFAM" id="SSF81648">
    <property type="entry name" value="a domain/subunit of cytochrome bc1 complex (Ubiquinol-cytochrome c reductase)"/>
    <property type="match status" value="1"/>
</dbReference>
<sequence>MLKIIRFNLIDLPTNLSITYFWCVGFMISAFMIIQVFSGIVLSLFYDVLGNFSMLMMWTDDNIYCWIIRYIHIWCVSIIFFLVYVHIGRSLYYSSYRMIGVWNVGFFIYVILMVEAFLGYILPWHQMSYWAATVLTSIILSVPVVGGLIFSYVVGGFSVTLIDTLVRVFPVHISLGFILLGLIVLHLFYLHQSGSTSPLFFYNGYSDCVYFHSYHTIKDLFAFMVVIVFSNFLVLVDPNIILDVEAFIVANPLVTPDSIKPEWYFLLFYAMLRSINSKVGGLVLVILFLLVLWFPSKNFSSIYVFSRQVCFWLVVSLFVALSYLGGCHAEYPYIDVSKVCSLMMLSILFIYKFFWIIPLKIDSRLLISCSSI</sequence>
<keyword evidence="6 16" id="KW-0679">Respiratory chain</keyword>
<comment type="function">
    <text evidence="1 16">Component of the ubiquinol-cytochrome c reductase complex (complex III or cytochrome b-c1 complex) that is part of the mitochondrial respiratory chain. The b-c1 complex mediates electron transfer from ubiquinol to cytochrome c. Contributes to the generation of a proton gradient across the mitochondrial membrane that is then used for ATP synthesis.</text>
</comment>
<dbReference type="InterPro" id="IPR027387">
    <property type="entry name" value="Cytb/b6-like_sf"/>
</dbReference>
<keyword evidence="10 16" id="KW-0249">Electron transport</keyword>
<dbReference type="AlphaFoldDB" id="Q9B8V1"/>
<dbReference type="PANTHER" id="PTHR19271">
    <property type="entry name" value="CYTOCHROME B"/>
    <property type="match status" value="1"/>
</dbReference>
<keyword evidence="14 16" id="KW-0496">Mitochondrion</keyword>
<feature type="domain" description="Cytochrome b/b6 C-terminal region profile" evidence="18">
    <location>
        <begin position="201"/>
        <end position="365"/>
    </location>
</feature>
<gene>
    <name evidence="19" type="primary">cob</name>
</gene>
<feature type="transmembrane region" description="Helical" evidence="16">
    <location>
        <begin position="220"/>
        <end position="236"/>
    </location>
</feature>
<keyword evidence="4 16" id="KW-0813">Transport</keyword>
<evidence type="ECO:0000256" key="1">
    <source>
        <dbReference type="ARBA" id="ARBA00002566"/>
    </source>
</evidence>
<evidence type="ECO:0000256" key="12">
    <source>
        <dbReference type="ARBA" id="ARBA00023004"/>
    </source>
</evidence>
<dbReference type="InterPro" id="IPR005797">
    <property type="entry name" value="Cyt_b/b6_N"/>
</dbReference>
<accession>Q9B8V1</accession>
<dbReference type="PANTHER" id="PTHR19271:SF16">
    <property type="entry name" value="CYTOCHROME B"/>
    <property type="match status" value="1"/>
</dbReference>
<evidence type="ECO:0000313" key="19">
    <source>
        <dbReference type="EMBL" id="AAG12180.2"/>
    </source>
</evidence>
<dbReference type="InterPro" id="IPR036150">
    <property type="entry name" value="Cyt_b/b6_C_sf"/>
</dbReference>
<evidence type="ECO:0000256" key="13">
    <source>
        <dbReference type="ARBA" id="ARBA00023075"/>
    </source>
</evidence>
<dbReference type="InterPro" id="IPR005798">
    <property type="entry name" value="Cyt_b/b6_C"/>
</dbReference>
<evidence type="ECO:0000256" key="2">
    <source>
        <dbReference type="ARBA" id="ARBA00004448"/>
    </source>
</evidence>
<dbReference type="GO" id="GO:0016491">
    <property type="term" value="F:oxidoreductase activity"/>
    <property type="evidence" value="ECO:0007669"/>
    <property type="project" value="UniProtKB-UniRule"/>
</dbReference>
<evidence type="ECO:0000256" key="11">
    <source>
        <dbReference type="ARBA" id="ARBA00022989"/>
    </source>
</evidence>
<evidence type="ECO:0000256" key="5">
    <source>
        <dbReference type="ARBA" id="ARBA00022617"/>
    </source>
</evidence>
<feature type="transmembrane region" description="Helical" evidence="16">
    <location>
        <begin position="336"/>
        <end position="357"/>
    </location>
</feature>
<feature type="transmembrane region" description="Helical" evidence="16">
    <location>
        <begin position="128"/>
        <end position="153"/>
    </location>
</feature>
<evidence type="ECO:0000259" key="18">
    <source>
        <dbReference type="PROSITE" id="PS51003"/>
    </source>
</evidence>
<comment type="subcellular location">
    <subcellularLocation>
        <location evidence="2">Mitochondrion inner membrane</location>
        <topology evidence="2">Multi-pass membrane protein</topology>
    </subcellularLocation>
</comment>